<dbReference type="GeneID" id="70362832"/>
<dbReference type="BioCyc" id="PSP1104324:GJSN-165-MONOMER"/>
<dbReference type="STRING" id="1104324.P186_0172"/>
<dbReference type="EMBL" id="CP003098">
    <property type="protein sequence ID" value="AET31633.1"/>
    <property type="molecule type" value="Genomic_DNA"/>
</dbReference>
<protein>
    <submittedName>
        <fullName evidence="1">Transposase</fullName>
    </submittedName>
</protein>
<sequence>MVAARVDLKASADVVARWNGEWMSPPISIKVFRTDFGRLARRYDAIRRRWAEELSVEINGKRLSGTHTREYRKRVKKLRERDRKRDRVNKIAHELTKEPAFLVTENVGKKPQEGMIEDKGSPQLRHRIKQTPIKTVVEKTRDKAAERGLRFVVVSSYRNSKTCPVHGAELSFPLGPKIGLCPHNHWVHRDVASVLNMLRRAVEKLEPVCAEAVKRALSAVDEKTLEEWSQYVLEAEGYVQWPDVLARASPMTPARLGGGRGHL</sequence>
<gene>
    <name evidence="1" type="ORF">P186_0172</name>
</gene>
<dbReference type="Proteomes" id="UP000005867">
    <property type="component" value="Chromosome"/>
</dbReference>
<evidence type="ECO:0000313" key="2">
    <source>
        <dbReference type="Proteomes" id="UP000005867"/>
    </source>
</evidence>
<evidence type="ECO:0000313" key="1">
    <source>
        <dbReference type="EMBL" id="AET31633.1"/>
    </source>
</evidence>
<accession>G7VEK9</accession>
<reference evidence="1 2" key="1">
    <citation type="journal article" date="2012" name="J. Bacteriol.">
        <title>Complete genome sequence of strain 1860, a crenarchaeon of the genus pyrobaculum able to grow with various electron acceptors.</title>
        <authorList>
            <person name="Mardanov A.V."/>
            <person name="Gumerov V.M."/>
            <person name="Slobodkina G.B."/>
            <person name="Beletsky A.V."/>
            <person name="Bonch-Osmolovskaya E.A."/>
            <person name="Ravin N.V."/>
            <person name="Skryabin K.G."/>
        </authorList>
    </citation>
    <scope>NUCLEOTIDE SEQUENCE [LARGE SCALE GENOMIC DNA]</scope>
    <source>
        <strain evidence="1 2">1860</strain>
    </source>
</reference>
<dbReference type="RefSeq" id="WP_014287461.1">
    <property type="nucleotide sequence ID" value="NC_016645.1"/>
</dbReference>
<dbReference type="KEGG" id="pyr:P186_0172"/>
<keyword evidence="2" id="KW-1185">Reference proteome</keyword>
<organism evidence="1 2">
    <name type="scientific">Pyrobaculum ferrireducens</name>
    <dbReference type="NCBI Taxonomy" id="1104324"/>
    <lineage>
        <taxon>Archaea</taxon>
        <taxon>Thermoproteota</taxon>
        <taxon>Thermoprotei</taxon>
        <taxon>Thermoproteales</taxon>
        <taxon>Thermoproteaceae</taxon>
        <taxon>Pyrobaculum</taxon>
    </lineage>
</organism>
<name>G7VEK9_9CREN</name>
<dbReference type="AlphaFoldDB" id="G7VEK9"/>
<proteinExistence type="predicted"/>
<dbReference type="eggNOG" id="arCOG00679">
    <property type="taxonomic scope" value="Archaea"/>
</dbReference>
<dbReference type="HOGENOM" id="CLU_1056095_0_0_2"/>